<keyword evidence="2" id="KW-1185">Reference proteome</keyword>
<feature type="non-terminal residue" evidence="1">
    <location>
        <position position="62"/>
    </location>
</feature>
<accession>A0A0C9STG8</accession>
<dbReference type="AlphaFoldDB" id="A0A0C9STG8"/>
<feature type="non-terminal residue" evidence="1">
    <location>
        <position position="1"/>
    </location>
</feature>
<name>A0A0C9STG8_PAXIN</name>
<protein>
    <submittedName>
        <fullName evidence="1">Uncharacterized protein</fullName>
    </submittedName>
</protein>
<dbReference type="OrthoDB" id="2641892at2759"/>
<proteinExistence type="predicted"/>
<dbReference type="HOGENOM" id="CLU_200684_1_0_1"/>
<organism evidence="1 2">
    <name type="scientific">Paxillus involutus ATCC 200175</name>
    <dbReference type="NCBI Taxonomy" id="664439"/>
    <lineage>
        <taxon>Eukaryota</taxon>
        <taxon>Fungi</taxon>
        <taxon>Dikarya</taxon>
        <taxon>Basidiomycota</taxon>
        <taxon>Agaricomycotina</taxon>
        <taxon>Agaricomycetes</taxon>
        <taxon>Agaricomycetidae</taxon>
        <taxon>Boletales</taxon>
        <taxon>Paxilineae</taxon>
        <taxon>Paxillaceae</taxon>
        <taxon>Paxillus</taxon>
    </lineage>
</organism>
<dbReference type="EMBL" id="KN819369">
    <property type="protein sequence ID" value="KIJ12079.1"/>
    <property type="molecule type" value="Genomic_DNA"/>
</dbReference>
<reference evidence="2" key="2">
    <citation type="submission" date="2015-01" db="EMBL/GenBank/DDBJ databases">
        <title>Evolutionary Origins and Diversification of the Mycorrhizal Mutualists.</title>
        <authorList>
            <consortium name="DOE Joint Genome Institute"/>
            <consortium name="Mycorrhizal Genomics Consortium"/>
            <person name="Kohler A."/>
            <person name="Kuo A."/>
            <person name="Nagy L.G."/>
            <person name="Floudas D."/>
            <person name="Copeland A."/>
            <person name="Barry K.W."/>
            <person name="Cichocki N."/>
            <person name="Veneault-Fourrey C."/>
            <person name="LaButti K."/>
            <person name="Lindquist E.A."/>
            <person name="Lipzen A."/>
            <person name="Lundell T."/>
            <person name="Morin E."/>
            <person name="Murat C."/>
            <person name="Riley R."/>
            <person name="Ohm R."/>
            <person name="Sun H."/>
            <person name="Tunlid A."/>
            <person name="Henrissat B."/>
            <person name="Grigoriev I.V."/>
            <person name="Hibbett D.S."/>
            <person name="Martin F."/>
        </authorList>
    </citation>
    <scope>NUCLEOTIDE SEQUENCE [LARGE SCALE GENOMIC DNA]</scope>
    <source>
        <strain evidence="2">ATCC 200175</strain>
    </source>
</reference>
<reference evidence="1 2" key="1">
    <citation type="submission" date="2014-06" db="EMBL/GenBank/DDBJ databases">
        <authorList>
            <consortium name="DOE Joint Genome Institute"/>
            <person name="Kuo A."/>
            <person name="Kohler A."/>
            <person name="Nagy L.G."/>
            <person name="Floudas D."/>
            <person name="Copeland A."/>
            <person name="Barry K.W."/>
            <person name="Cichocki N."/>
            <person name="Veneault-Fourrey C."/>
            <person name="LaButti K."/>
            <person name="Lindquist E.A."/>
            <person name="Lipzen A."/>
            <person name="Lundell T."/>
            <person name="Morin E."/>
            <person name="Murat C."/>
            <person name="Sun H."/>
            <person name="Tunlid A."/>
            <person name="Henrissat B."/>
            <person name="Grigoriev I.V."/>
            <person name="Hibbett D.S."/>
            <person name="Martin F."/>
            <person name="Nordberg H.P."/>
            <person name="Cantor M.N."/>
            <person name="Hua S.X."/>
        </authorList>
    </citation>
    <scope>NUCLEOTIDE SEQUENCE [LARGE SCALE GENOMIC DNA]</scope>
    <source>
        <strain evidence="1 2">ATCC 200175</strain>
    </source>
</reference>
<evidence type="ECO:0000313" key="1">
    <source>
        <dbReference type="EMBL" id="KIJ12079.1"/>
    </source>
</evidence>
<evidence type="ECO:0000313" key="2">
    <source>
        <dbReference type="Proteomes" id="UP000053647"/>
    </source>
</evidence>
<dbReference type="Proteomes" id="UP000053647">
    <property type="component" value="Unassembled WGS sequence"/>
</dbReference>
<gene>
    <name evidence="1" type="ORF">PAXINDRAFT_41746</name>
</gene>
<sequence length="62" mass="7024">ENTVASLISVIYQDINQPQDDQYFLDRTILSAHNDDVDDLNALILQTFPGHEQVHHSSNSMV</sequence>